<evidence type="ECO:0000256" key="1">
    <source>
        <dbReference type="ARBA" id="ARBA00008791"/>
    </source>
</evidence>
<dbReference type="CDD" id="cd00293">
    <property type="entry name" value="USP-like"/>
    <property type="match status" value="1"/>
</dbReference>
<dbReference type="RefSeq" id="WP_269884817.1">
    <property type="nucleotide sequence ID" value="NZ_JAQAGZ010000022.1"/>
</dbReference>
<dbReference type="PANTHER" id="PTHR31964">
    <property type="entry name" value="ADENINE NUCLEOTIDE ALPHA HYDROLASES-LIKE SUPERFAMILY PROTEIN"/>
    <property type="match status" value="1"/>
</dbReference>
<reference evidence="3 4" key="1">
    <citation type="submission" date="2022-12" db="EMBL/GenBank/DDBJ databases">
        <title>Draft genome sequence of Paenibacillus sp. dW9.</title>
        <authorList>
            <person name="Choi E.-W."/>
            <person name="Kim D.-U."/>
        </authorList>
    </citation>
    <scope>NUCLEOTIDE SEQUENCE [LARGE SCALE GENOMIC DNA]</scope>
    <source>
        <strain evidence="4">dW9</strain>
    </source>
</reference>
<dbReference type="Pfam" id="PF00582">
    <property type="entry name" value="Usp"/>
    <property type="match status" value="1"/>
</dbReference>
<gene>
    <name evidence="3" type="ORF">O9H85_28625</name>
</gene>
<name>A0ABT4QHD3_9BACL</name>
<protein>
    <submittedName>
        <fullName evidence="3">Universal stress protein</fullName>
    </submittedName>
</protein>
<dbReference type="InterPro" id="IPR006015">
    <property type="entry name" value="Universal_stress_UspA"/>
</dbReference>
<evidence type="ECO:0000313" key="3">
    <source>
        <dbReference type="EMBL" id="MCZ8516288.1"/>
    </source>
</evidence>
<evidence type="ECO:0000259" key="2">
    <source>
        <dbReference type="Pfam" id="PF00582"/>
    </source>
</evidence>
<dbReference type="Gene3D" id="3.40.50.620">
    <property type="entry name" value="HUPs"/>
    <property type="match status" value="1"/>
</dbReference>
<dbReference type="SUPFAM" id="SSF52402">
    <property type="entry name" value="Adenine nucleotide alpha hydrolases-like"/>
    <property type="match status" value="1"/>
</dbReference>
<keyword evidence="4" id="KW-1185">Reference proteome</keyword>
<dbReference type="InterPro" id="IPR014729">
    <property type="entry name" value="Rossmann-like_a/b/a_fold"/>
</dbReference>
<feature type="domain" description="UspA" evidence="2">
    <location>
        <begin position="3"/>
        <end position="141"/>
    </location>
</feature>
<sequence length="141" mass="15267">MLYSKIIVAYDGSEHSEKALESAIKLAEQNHFSELKVIYVVPFQQMVMGGEGFLLLPSDSQNKIASAIVEKAKKAVEGLPYVNVFFKEGYPAKTILEYTDSEGGDLIVVGSRGLGAIGEFVLGSVSHNIVQHAKVPVLVVK</sequence>
<accession>A0ABT4QHD3</accession>
<dbReference type="InterPro" id="IPR006016">
    <property type="entry name" value="UspA"/>
</dbReference>
<organism evidence="3 4">
    <name type="scientific">Paenibacillus gyeongsangnamensis</name>
    <dbReference type="NCBI Taxonomy" id="3388067"/>
    <lineage>
        <taxon>Bacteria</taxon>
        <taxon>Bacillati</taxon>
        <taxon>Bacillota</taxon>
        <taxon>Bacilli</taxon>
        <taxon>Bacillales</taxon>
        <taxon>Paenibacillaceae</taxon>
        <taxon>Paenibacillus</taxon>
    </lineage>
</organism>
<dbReference type="PRINTS" id="PR01438">
    <property type="entry name" value="UNVRSLSTRESS"/>
</dbReference>
<comment type="similarity">
    <text evidence="1">Belongs to the universal stress protein A family.</text>
</comment>
<dbReference type="EMBL" id="JAQAGZ010000022">
    <property type="protein sequence ID" value="MCZ8516288.1"/>
    <property type="molecule type" value="Genomic_DNA"/>
</dbReference>
<proteinExistence type="inferred from homology"/>
<dbReference type="Proteomes" id="UP001527882">
    <property type="component" value="Unassembled WGS sequence"/>
</dbReference>
<dbReference type="PANTHER" id="PTHR31964:SF113">
    <property type="entry name" value="USPA DOMAIN-CONTAINING PROTEIN"/>
    <property type="match status" value="1"/>
</dbReference>
<comment type="caution">
    <text evidence="3">The sequence shown here is derived from an EMBL/GenBank/DDBJ whole genome shotgun (WGS) entry which is preliminary data.</text>
</comment>
<evidence type="ECO:0000313" key="4">
    <source>
        <dbReference type="Proteomes" id="UP001527882"/>
    </source>
</evidence>